<dbReference type="AlphaFoldDB" id="A0A5S4FJF7"/>
<dbReference type="OrthoDB" id="5932488at2"/>
<feature type="domain" description="HTH luxR-type" evidence="1">
    <location>
        <begin position="271"/>
        <end position="328"/>
    </location>
</feature>
<evidence type="ECO:0000313" key="3">
    <source>
        <dbReference type="Proteomes" id="UP000309128"/>
    </source>
</evidence>
<dbReference type="SMART" id="SM00421">
    <property type="entry name" value="HTH_LUXR"/>
    <property type="match status" value="1"/>
</dbReference>
<dbReference type="InterPro" id="IPR016032">
    <property type="entry name" value="Sig_transdc_resp-reg_C-effctor"/>
</dbReference>
<accession>A0A5S4FJF7</accession>
<dbReference type="Pfam" id="PF13384">
    <property type="entry name" value="HTH_23"/>
    <property type="match status" value="1"/>
</dbReference>
<dbReference type="EMBL" id="VCKY01000051">
    <property type="protein sequence ID" value="TMR20877.1"/>
    <property type="molecule type" value="Genomic_DNA"/>
</dbReference>
<sequence>MEPDALSLAMGALPPSPEAEALYRELLKAAPVPEHEFLAGAAAPAAARRRLAGFLAAGLIRRDADGLLQVCPPRTALEAWAAQRELEAARARASAHALSELYSAAHGTGGAFVEVAQGKFAARELFRVLQAAARTEVRGLERGPYLPDAPPAPEEVQLDGMRRGLRYRAVYDGSVLHDEALLAAVREAVAGGEQARVFADVPMKLLLSDADRALIMLPHPGGGDADALLVYPSKLLEVLSELFEVFWRLGAPIQAAAGGPAAVSPDADRLDPGPDPDTQRLLVLLTAGLTDEAIARDLGVSERTVHRRVSRLQELLGARTRFQLGVQASRRGWL</sequence>
<dbReference type="InterPro" id="IPR000792">
    <property type="entry name" value="Tscrpt_reg_LuxR_C"/>
</dbReference>
<dbReference type="RefSeq" id="WP_138667178.1">
    <property type="nucleotide sequence ID" value="NZ_VCKY01000051.1"/>
</dbReference>
<evidence type="ECO:0000313" key="2">
    <source>
        <dbReference type="EMBL" id="TMR20877.1"/>
    </source>
</evidence>
<protein>
    <submittedName>
        <fullName evidence="2">Response regulator transcription factor</fullName>
    </submittedName>
</protein>
<dbReference type="PANTHER" id="PTHR34293:SF1">
    <property type="entry name" value="HTH-TYPE TRANSCRIPTIONAL REGULATOR TRMBL2"/>
    <property type="match status" value="1"/>
</dbReference>
<dbReference type="CDD" id="cd06170">
    <property type="entry name" value="LuxR_C_like"/>
    <property type="match status" value="1"/>
</dbReference>
<dbReference type="GO" id="GO:0003677">
    <property type="term" value="F:DNA binding"/>
    <property type="evidence" value="ECO:0007669"/>
    <property type="project" value="InterPro"/>
</dbReference>
<dbReference type="SUPFAM" id="SSF46894">
    <property type="entry name" value="C-terminal effector domain of the bipartite response regulators"/>
    <property type="match status" value="1"/>
</dbReference>
<dbReference type="InterPro" id="IPR036388">
    <property type="entry name" value="WH-like_DNA-bd_sf"/>
</dbReference>
<dbReference type="Proteomes" id="UP000309128">
    <property type="component" value="Unassembled WGS sequence"/>
</dbReference>
<evidence type="ECO:0000259" key="1">
    <source>
        <dbReference type="SMART" id="SM00421"/>
    </source>
</evidence>
<dbReference type="Gene3D" id="1.10.10.10">
    <property type="entry name" value="Winged helix-like DNA-binding domain superfamily/Winged helix DNA-binding domain"/>
    <property type="match status" value="1"/>
</dbReference>
<proteinExistence type="predicted"/>
<organism evidence="2 3">
    <name type="scientific">Nonomuraea turkmeniaca</name>
    <dbReference type="NCBI Taxonomy" id="103838"/>
    <lineage>
        <taxon>Bacteria</taxon>
        <taxon>Bacillati</taxon>
        <taxon>Actinomycetota</taxon>
        <taxon>Actinomycetes</taxon>
        <taxon>Streptosporangiales</taxon>
        <taxon>Streptosporangiaceae</taxon>
        <taxon>Nonomuraea</taxon>
    </lineage>
</organism>
<name>A0A5S4FJF7_9ACTN</name>
<reference evidence="2 3" key="1">
    <citation type="submission" date="2019-05" db="EMBL/GenBank/DDBJ databases">
        <title>Draft genome sequence of Nonomuraea turkmeniaca DSM 43926.</title>
        <authorList>
            <person name="Saricaoglu S."/>
            <person name="Isik K."/>
        </authorList>
    </citation>
    <scope>NUCLEOTIDE SEQUENCE [LARGE SCALE GENOMIC DNA]</scope>
    <source>
        <strain evidence="2 3">DSM 43926</strain>
    </source>
</reference>
<dbReference type="PANTHER" id="PTHR34293">
    <property type="entry name" value="HTH-TYPE TRANSCRIPTIONAL REGULATOR TRMBL2"/>
    <property type="match status" value="1"/>
</dbReference>
<gene>
    <name evidence="2" type="ORF">ETD86_17270</name>
</gene>
<dbReference type="GO" id="GO:0006355">
    <property type="term" value="P:regulation of DNA-templated transcription"/>
    <property type="evidence" value="ECO:0007669"/>
    <property type="project" value="InterPro"/>
</dbReference>
<keyword evidence="3" id="KW-1185">Reference proteome</keyword>
<dbReference type="InterPro" id="IPR051797">
    <property type="entry name" value="TrmB-like"/>
</dbReference>
<comment type="caution">
    <text evidence="2">The sequence shown here is derived from an EMBL/GenBank/DDBJ whole genome shotgun (WGS) entry which is preliminary data.</text>
</comment>